<protein>
    <recommendedName>
        <fullName evidence="2">RNase MRP protein 1 RNA binding domain-containing protein</fullName>
    </recommendedName>
</protein>
<dbReference type="Proteomes" id="UP000275078">
    <property type="component" value="Unassembled WGS sequence"/>
</dbReference>
<feature type="domain" description="RNase MRP protein 1 RNA binding" evidence="2">
    <location>
        <begin position="88"/>
        <end position="172"/>
    </location>
</feature>
<feature type="compositionally biased region" description="Polar residues" evidence="1">
    <location>
        <begin position="43"/>
        <end position="61"/>
    </location>
</feature>
<evidence type="ECO:0000259" key="2">
    <source>
        <dbReference type="Pfam" id="PF20945"/>
    </source>
</evidence>
<dbReference type="EMBL" id="ML119647">
    <property type="protein sequence ID" value="RPA87143.1"/>
    <property type="molecule type" value="Genomic_DNA"/>
</dbReference>
<proteinExistence type="predicted"/>
<keyword evidence="4" id="KW-1185">Reference proteome</keyword>
<dbReference type="GO" id="GO:0000466">
    <property type="term" value="P:maturation of 5.8S rRNA from tricistronic rRNA transcript (SSU-rRNA, 5.8S rRNA, LSU-rRNA)"/>
    <property type="evidence" value="ECO:0007669"/>
    <property type="project" value="TreeGrafter"/>
</dbReference>
<dbReference type="PANTHER" id="PTHR37792">
    <property type="entry name" value="RIBONUCLEASE MRP PROTEIN SUBUNIT RMP1"/>
    <property type="match status" value="1"/>
</dbReference>
<dbReference type="GO" id="GO:0000172">
    <property type="term" value="C:ribonuclease MRP complex"/>
    <property type="evidence" value="ECO:0007669"/>
    <property type="project" value="InterPro"/>
</dbReference>
<dbReference type="STRING" id="1160509.A0A3N4ILY9"/>
<dbReference type="GO" id="GO:0042134">
    <property type="term" value="F:rRNA primary transcript binding"/>
    <property type="evidence" value="ECO:0007669"/>
    <property type="project" value="InterPro"/>
</dbReference>
<name>A0A3N4ILY9_ASCIM</name>
<evidence type="ECO:0000256" key="1">
    <source>
        <dbReference type="SAM" id="MobiDB-lite"/>
    </source>
</evidence>
<evidence type="ECO:0000313" key="4">
    <source>
        <dbReference type="Proteomes" id="UP000275078"/>
    </source>
</evidence>
<evidence type="ECO:0000313" key="3">
    <source>
        <dbReference type="EMBL" id="RPA87143.1"/>
    </source>
</evidence>
<dbReference type="OrthoDB" id="5414547at2759"/>
<dbReference type="GO" id="GO:0000294">
    <property type="term" value="P:nuclear-transcribed mRNA catabolic process, RNase MRP-dependent"/>
    <property type="evidence" value="ECO:0007669"/>
    <property type="project" value="TreeGrafter"/>
</dbReference>
<accession>A0A3N4ILY9</accession>
<dbReference type="InterPro" id="IPR047204">
    <property type="entry name" value="RMP1_RBD"/>
</dbReference>
<dbReference type="AlphaFoldDB" id="A0A3N4ILY9"/>
<organism evidence="3 4">
    <name type="scientific">Ascobolus immersus RN42</name>
    <dbReference type="NCBI Taxonomy" id="1160509"/>
    <lineage>
        <taxon>Eukaryota</taxon>
        <taxon>Fungi</taxon>
        <taxon>Dikarya</taxon>
        <taxon>Ascomycota</taxon>
        <taxon>Pezizomycotina</taxon>
        <taxon>Pezizomycetes</taxon>
        <taxon>Pezizales</taxon>
        <taxon>Ascobolaceae</taxon>
        <taxon>Ascobolus</taxon>
    </lineage>
</organism>
<sequence length="321" mass="35626">MPKTNTKRSLTSDSLPIRKRTRTDPPSNSAPKSSEKKKTSKSGAVTSITDSEGPTKGSVASQNQQLSKSAFVLSKSAHTILTTDLDVINKLNYRNKNQHRVSKWWKWFDLLRRHLRKLLAAYAAKDFKVAEERAEYLKNWIVPGAYVSFSRGLVAAKSWAGLGILLLGLLARIHGALASNEEIQELIAETARLTRPANLETETLQNAMDDIGETLERNMEDIDEEIDMDDFTMHEDPIMDETSATPEGAAPYKDSPLYTGTTETVEPVTREIEMANAAPDEPISKPKKKKSKKGDAGDDDGLKKKKKKKKGKLDDLFAGLI</sequence>
<gene>
    <name evidence="3" type="ORF">BJ508DRAFT_357593</name>
</gene>
<feature type="region of interest" description="Disordered" evidence="1">
    <location>
        <begin position="1"/>
        <end position="61"/>
    </location>
</feature>
<reference evidence="3 4" key="1">
    <citation type="journal article" date="2018" name="Nat. Ecol. Evol.">
        <title>Pezizomycetes genomes reveal the molecular basis of ectomycorrhizal truffle lifestyle.</title>
        <authorList>
            <person name="Murat C."/>
            <person name="Payen T."/>
            <person name="Noel B."/>
            <person name="Kuo A."/>
            <person name="Morin E."/>
            <person name="Chen J."/>
            <person name="Kohler A."/>
            <person name="Krizsan K."/>
            <person name="Balestrini R."/>
            <person name="Da Silva C."/>
            <person name="Montanini B."/>
            <person name="Hainaut M."/>
            <person name="Levati E."/>
            <person name="Barry K.W."/>
            <person name="Belfiori B."/>
            <person name="Cichocki N."/>
            <person name="Clum A."/>
            <person name="Dockter R.B."/>
            <person name="Fauchery L."/>
            <person name="Guy J."/>
            <person name="Iotti M."/>
            <person name="Le Tacon F."/>
            <person name="Lindquist E.A."/>
            <person name="Lipzen A."/>
            <person name="Malagnac F."/>
            <person name="Mello A."/>
            <person name="Molinier V."/>
            <person name="Miyauchi S."/>
            <person name="Poulain J."/>
            <person name="Riccioni C."/>
            <person name="Rubini A."/>
            <person name="Sitrit Y."/>
            <person name="Splivallo R."/>
            <person name="Traeger S."/>
            <person name="Wang M."/>
            <person name="Zifcakova L."/>
            <person name="Wipf D."/>
            <person name="Zambonelli A."/>
            <person name="Paolocci F."/>
            <person name="Nowrousian M."/>
            <person name="Ottonello S."/>
            <person name="Baldrian P."/>
            <person name="Spatafora J.W."/>
            <person name="Henrissat B."/>
            <person name="Nagy L.G."/>
            <person name="Aury J.M."/>
            <person name="Wincker P."/>
            <person name="Grigoriev I.V."/>
            <person name="Bonfante P."/>
            <person name="Martin F.M."/>
        </authorList>
    </citation>
    <scope>NUCLEOTIDE SEQUENCE [LARGE SCALE GENOMIC DNA]</scope>
    <source>
        <strain evidence="3 4">RN42</strain>
    </source>
</reference>
<dbReference type="Pfam" id="PF20945">
    <property type="entry name" value="RMP1"/>
    <property type="match status" value="1"/>
</dbReference>
<feature type="compositionally biased region" description="Basic and acidic residues" evidence="1">
    <location>
        <begin position="293"/>
        <end position="302"/>
    </location>
</feature>
<dbReference type="PANTHER" id="PTHR37792:SF1">
    <property type="entry name" value="RIBONUCLEASE MRP PROTEIN SUBUNIT RMP1"/>
    <property type="match status" value="1"/>
</dbReference>
<feature type="region of interest" description="Disordered" evidence="1">
    <location>
        <begin position="240"/>
        <end position="321"/>
    </location>
</feature>
<dbReference type="InterPro" id="IPR047205">
    <property type="entry name" value="RMP1"/>
</dbReference>